<dbReference type="STRING" id="1182544.W9VQV9"/>
<organism evidence="5 6">
    <name type="scientific">Cladophialophora yegresii CBS 114405</name>
    <dbReference type="NCBI Taxonomy" id="1182544"/>
    <lineage>
        <taxon>Eukaryota</taxon>
        <taxon>Fungi</taxon>
        <taxon>Dikarya</taxon>
        <taxon>Ascomycota</taxon>
        <taxon>Pezizomycotina</taxon>
        <taxon>Eurotiomycetes</taxon>
        <taxon>Chaetothyriomycetidae</taxon>
        <taxon>Chaetothyriales</taxon>
        <taxon>Herpotrichiellaceae</taxon>
        <taxon>Cladophialophora</taxon>
    </lineage>
</organism>
<dbReference type="Proteomes" id="UP000019473">
    <property type="component" value="Unassembled WGS sequence"/>
</dbReference>
<protein>
    <submittedName>
        <fullName evidence="5">Uncharacterized protein</fullName>
    </submittedName>
</protein>
<dbReference type="PANTHER" id="PTHR43008">
    <property type="entry name" value="BENZIL REDUCTASE"/>
    <property type="match status" value="1"/>
</dbReference>
<dbReference type="InterPro" id="IPR002347">
    <property type="entry name" value="SDR_fam"/>
</dbReference>
<dbReference type="GeneID" id="19182880"/>
<keyword evidence="6" id="KW-1185">Reference proteome</keyword>
<dbReference type="EMBL" id="AMGW01000006">
    <property type="protein sequence ID" value="EXJ55385.1"/>
    <property type="molecule type" value="Genomic_DNA"/>
</dbReference>
<evidence type="ECO:0000313" key="6">
    <source>
        <dbReference type="Proteomes" id="UP000019473"/>
    </source>
</evidence>
<comment type="caution">
    <text evidence="5">The sequence shown here is derived from an EMBL/GenBank/DDBJ whole genome shotgun (WGS) entry which is preliminary data.</text>
</comment>
<dbReference type="Gene3D" id="3.40.50.720">
    <property type="entry name" value="NAD(P)-binding Rossmann-like Domain"/>
    <property type="match status" value="1"/>
</dbReference>
<name>W9VQV9_9EURO</name>
<dbReference type="RefSeq" id="XP_007760495.1">
    <property type="nucleotide sequence ID" value="XM_007762305.1"/>
</dbReference>
<dbReference type="GO" id="GO:0050664">
    <property type="term" value="F:oxidoreductase activity, acting on NAD(P)H, oxygen as acceptor"/>
    <property type="evidence" value="ECO:0007669"/>
    <property type="project" value="TreeGrafter"/>
</dbReference>
<dbReference type="PANTHER" id="PTHR43008:SF4">
    <property type="entry name" value="CHAIN DEHYDROGENASE, PUTATIVE (AFU_ORTHOLOGUE AFUA_4G08710)-RELATED"/>
    <property type="match status" value="1"/>
</dbReference>
<dbReference type="InterPro" id="IPR036291">
    <property type="entry name" value="NAD(P)-bd_dom_sf"/>
</dbReference>
<gene>
    <name evidence="5" type="ORF">A1O7_08312</name>
</gene>
<comment type="similarity">
    <text evidence="1">Belongs to the short-chain dehydrogenases/reductases (SDR) family.</text>
</comment>
<reference evidence="5 6" key="1">
    <citation type="submission" date="2013-03" db="EMBL/GenBank/DDBJ databases">
        <title>The Genome Sequence of Cladophialophora yegresii CBS 114405.</title>
        <authorList>
            <consortium name="The Broad Institute Genomics Platform"/>
            <person name="Cuomo C."/>
            <person name="de Hoog S."/>
            <person name="Gorbushina A."/>
            <person name="Walker B."/>
            <person name="Young S.K."/>
            <person name="Zeng Q."/>
            <person name="Gargeya S."/>
            <person name="Fitzgerald M."/>
            <person name="Haas B."/>
            <person name="Abouelleil A."/>
            <person name="Allen A.W."/>
            <person name="Alvarado L."/>
            <person name="Arachchi H.M."/>
            <person name="Berlin A.M."/>
            <person name="Chapman S.B."/>
            <person name="Gainer-Dewar J."/>
            <person name="Goldberg J."/>
            <person name="Griggs A."/>
            <person name="Gujja S."/>
            <person name="Hansen M."/>
            <person name="Howarth C."/>
            <person name="Imamovic A."/>
            <person name="Ireland A."/>
            <person name="Larimer J."/>
            <person name="McCowan C."/>
            <person name="Murphy C."/>
            <person name="Pearson M."/>
            <person name="Poon T.W."/>
            <person name="Priest M."/>
            <person name="Roberts A."/>
            <person name="Saif S."/>
            <person name="Shea T."/>
            <person name="Sisk P."/>
            <person name="Sykes S."/>
            <person name="Wortman J."/>
            <person name="Nusbaum C."/>
            <person name="Birren B."/>
        </authorList>
    </citation>
    <scope>NUCLEOTIDE SEQUENCE [LARGE SCALE GENOMIC DNA]</scope>
    <source>
        <strain evidence="5 6">CBS 114405</strain>
    </source>
</reference>
<keyword evidence="3" id="KW-0560">Oxidoreductase</keyword>
<dbReference type="InterPro" id="IPR020904">
    <property type="entry name" value="Sc_DH/Rdtase_CS"/>
</dbReference>
<keyword evidence="2" id="KW-0521">NADP</keyword>
<dbReference type="GO" id="GO:0016616">
    <property type="term" value="F:oxidoreductase activity, acting on the CH-OH group of donors, NAD or NADP as acceptor"/>
    <property type="evidence" value="ECO:0007669"/>
    <property type="project" value="UniProtKB-ARBA"/>
</dbReference>
<dbReference type="PROSITE" id="PS00061">
    <property type="entry name" value="ADH_SHORT"/>
    <property type="match status" value="1"/>
</dbReference>
<evidence type="ECO:0000256" key="1">
    <source>
        <dbReference type="ARBA" id="ARBA00006484"/>
    </source>
</evidence>
<sequence>MTVAEAMGETATNVQHTHLGANAPTEINARDLFSLDHRTIIVTGASGGMGLTVVKAILQFSADVIAVDCHEAASSAQEGMHYSRPLRHQDLQRIAHETNTHLTYHHCDISNLESTSSVFGDAVSRARYPLRGLVHCAAIGWTEPSINFPIEEAQQIVEVNLIGTLICAQAAATLVLKNGGPSASFVLIAGMSGYVVNKVRCVREQGCGCAFCVSRSNSPYGARGTPNAAYAASKAGVHQLTRNLASEWGSPCPQAKAKDNGGGGGGLNTARENQNARSF</sequence>
<proteinExistence type="inferred from homology"/>
<dbReference type="HOGENOM" id="CLU_997501_0_0_1"/>
<dbReference type="SUPFAM" id="SSF51735">
    <property type="entry name" value="NAD(P)-binding Rossmann-fold domains"/>
    <property type="match status" value="1"/>
</dbReference>
<feature type="region of interest" description="Disordered" evidence="4">
    <location>
        <begin position="249"/>
        <end position="279"/>
    </location>
</feature>
<dbReference type="PRINTS" id="PR00081">
    <property type="entry name" value="GDHRDH"/>
</dbReference>
<dbReference type="OrthoDB" id="1669814at2759"/>
<dbReference type="eggNOG" id="KOG0725">
    <property type="taxonomic scope" value="Eukaryota"/>
</dbReference>
<evidence type="ECO:0000256" key="3">
    <source>
        <dbReference type="ARBA" id="ARBA00023002"/>
    </source>
</evidence>
<dbReference type="AlphaFoldDB" id="W9VQV9"/>
<feature type="compositionally biased region" description="Polar residues" evidence="4">
    <location>
        <begin position="270"/>
        <end position="279"/>
    </location>
</feature>
<dbReference type="Pfam" id="PF00106">
    <property type="entry name" value="adh_short"/>
    <property type="match status" value="1"/>
</dbReference>
<dbReference type="VEuPathDB" id="FungiDB:A1O7_08312"/>
<evidence type="ECO:0000313" key="5">
    <source>
        <dbReference type="EMBL" id="EXJ55385.1"/>
    </source>
</evidence>
<accession>W9VQV9</accession>
<evidence type="ECO:0000256" key="4">
    <source>
        <dbReference type="SAM" id="MobiDB-lite"/>
    </source>
</evidence>
<evidence type="ECO:0000256" key="2">
    <source>
        <dbReference type="ARBA" id="ARBA00022857"/>
    </source>
</evidence>